<sequence>MTELTTNEGFRLSPQQRRLWSLQKQSSPCKVQCTIRLTGDINLSCLKSAVGTIIKKHEVLRTKFYTQPELKWPLQVISDSDYFSWFDIDLSNKKTEEQKEYIEKILLTERQSNTDVIVSAYLFNLGKDEYLLLFSFLGMNADTITLNNLVSEIGQDYVANLSKNDYVTEENDVLQYLQFSEWQNQLLEDEEEPDNQAGKQYWSEQSSEPLKTLVAPYEYKNEKNKSELDYNFVNKEIPSSIVNSLLQVADKHEASIESILLTAWSLLIRRITNQEELIIGTAFHGREYEEVENCFGLLAKYLPINISLQSQDKLTEIVAQVQEAIANNIEWQDYFNYFENLEDTNYPVGFEFAELPHKYIVADVSFAVEQYYVCLESFDISLNCYQDQDKILTNFLYNSNYYERKQVEYLAEQFLTLLESLINNSEQTISQFKIISDRQEEQLLVKFNQTTKQHHQGTLCLHERFTQQAKQTPDNVAVVFEEEKLTYRELNNQAEKLADSLQQLGVEPNVLVGIFLDRSHLSIVAILAVFKAGGAYLPLDSKMPEERLHGILEDAQVQVLLTEEKLASRLPSETAQVLCIDSQPTTVEKFQNSDQNLTPNDLAYVIYTSGSTGKPKGVAVEHRQLCNYFNSIIERLDLPETASFATLSTFSADLGNTIIFSALCTGGCLHIIAQERITNPITLAEYFRNHPIDCFKIVPSHLNALLTTVNAEDILPSKLLILGGESLSWSLVKQIQELQPNCRILNHYGPTETTIGVLTFKVPQEEHQYAATVPIGRPLDNTQIYLLDEYLQPVPLLTPGEIYIGGANLSRGYYNRPELTEERFIINPFDQSTRLYKTGDVGRYLPDGSIEFLGRSDRQVKIRGFRIELGEIEAVLSQHPSVKQAVVTVPKDEKGNQRLVAYVVLGSHNTDHLQDFMRIRLPQYMVPHRFVTLKTIPVTANGKIDYKALPAPKEENDYVAPNTPQEETLATIWAEILGLERVSIDDNFFQLGGDSIISIQVISKANQMGLQLTPQQLFEYPTIAQLAAVAKTRESIKTETGPVIGEAPLTPIQHWFFAQELADSHHWNQSVFLEIKQGLDFQVLEKVVKQLLEHHDVLRQHFEETEQGWQQVNVPPDERVPVSRIDLSGELATNQEETIASIEAELQASLNLSSGPLIKVAYFDLGQDTPGKLLIIIHHLVVDGVSWRVLLEDMQTAYQQLSQGEEEINLPIKTTSFKRWAEKLNEFADSSDVLKELEYWQSQTPNPIISLPTDFSFSQEQTANTLASARTISVLLTPQETQDLLQEVPKAYNTQINDVLLTALVQSYCQWTKGNSLYLTLEGHGREDIFSDVNLSRTIGWFTTHFPVLLSLESASSPGDALKTIKEQLRRIPKNGMNYGLLKYINKNSPFKSTPQPELKFNYLGQFNQVFQETSIFQPTSRKTKLDRSQRGSRSYLLEIDGLVGNGQFKFNWTYSQDIHDSNTIESFAENFTQALRNIIAHCQDPEVGGYTPSDFPEAEVSQTELDQLLAKIGQIDG</sequence>
<evidence type="ECO:0000256" key="6">
    <source>
        <dbReference type="SAM" id="Coils"/>
    </source>
</evidence>
<dbReference type="Gene3D" id="2.30.38.10">
    <property type="entry name" value="Luciferase, Domain 3"/>
    <property type="match status" value="1"/>
</dbReference>
<comment type="cofactor">
    <cofactor evidence="1">
        <name>pantetheine 4'-phosphate</name>
        <dbReference type="ChEBI" id="CHEBI:47942"/>
    </cofactor>
</comment>
<dbReference type="SUPFAM" id="SSF56801">
    <property type="entry name" value="Acetyl-CoA synthetase-like"/>
    <property type="match status" value="1"/>
</dbReference>
<proteinExistence type="inferred from homology"/>
<dbReference type="Pfam" id="PF00550">
    <property type="entry name" value="PP-binding"/>
    <property type="match status" value="1"/>
</dbReference>
<dbReference type="Pfam" id="PF00668">
    <property type="entry name" value="Condensation"/>
    <property type="match status" value="2"/>
</dbReference>
<dbReference type="InterPro" id="IPR020845">
    <property type="entry name" value="AMP-binding_CS"/>
</dbReference>
<dbReference type="FunFam" id="3.40.50.12780:FF:000012">
    <property type="entry name" value="Non-ribosomal peptide synthetase"/>
    <property type="match status" value="1"/>
</dbReference>
<accession>Q4C3C3</accession>
<evidence type="ECO:0000259" key="7">
    <source>
        <dbReference type="PROSITE" id="PS50075"/>
    </source>
</evidence>
<keyword evidence="6" id="KW-0175">Coiled coil</keyword>
<dbReference type="PROSITE" id="PS50075">
    <property type="entry name" value="CARRIER"/>
    <property type="match status" value="1"/>
</dbReference>
<dbReference type="GO" id="GO:0031177">
    <property type="term" value="F:phosphopantetheine binding"/>
    <property type="evidence" value="ECO:0007669"/>
    <property type="project" value="InterPro"/>
</dbReference>
<dbReference type="InterPro" id="IPR010060">
    <property type="entry name" value="NRPS_synth"/>
</dbReference>
<dbReference type="GO" id="GO:0008610">
    <property type="term" value="P:lipid biosynthetic process"/>
    <property type="evidence" value="ECO:0007669"/>
    <property type="project" value="UniProtKB-ARBA"/>
</dbReference>
<dbReference type="FunFam" id="2.30.38.10:FF:000001">
    <property type="entry name" value="Non-ribosomal peptide synthetase PvdI"/>
    <property type="match status" value="1"/>
</dbReference>
<protein>
    <submittedName>
        <fullName evidence="8">Non-ribosomal peptide synthase:Amino acid adenylation</fullName>
    </submittedName>
</protein>
<dbReference type="InterPro" id="IPR001242">
    <property type="entry name" value="Condensation_dom"/>
</dbReference>
<dbReference type="SMART" id="SM01294">
    <property type="entry name" value="PKS_PP_betabranch"/>
    <property type="match status" value="1"/>
</dbReference>
<dbReference type="InterPro" id="IPR025110">
    <property type="entry name" value="AMP-bd_C"/>
</dbReference>
<evidence type="ECO:0000313" key="9">
    <source>
        <dbReference type="Proteomes" id="UP000003922"/>
    </source>
</evidence>
<keyword evidence="3" id="KW-0596">Phosphopantetheine</keyword>
<name>Q4C3C3_CROWT</name>
<dbReference type="InterPro" id="IPR045851">
    <property type="entry name" value="AMP-bd_C_sf"/>
</dbReference>
<dbReference type="EMBL" id="AADV02000020">
    <property type="protein sequence ID" value="EAM50633.1"/>
    <property type="molecule type" value="Genomic_DNA"/>
</dbReference>
<dbReference type="Gene3D" id="3.30.300.30">
    <property type="match status" value="1"/>
</dbReference>
<feature type="coiled-coil region" evidence="6">
    <location>
        <begin position="480"/>
        <end position="507"/>
    </location>
</feature>
<dbReference type="GO" id="GO:0044550">
    <property type="term" value="P:secondary metabolite biosynthetic process"/>
    <property type="evidence" value="ECO:0007669"/>
    <property type="project" value="UniProtKB-ARBA"/>
</dbReference>
<keyword evidence="4" id="KW-0597">Phosphoprotein</keyword>
<dbReference type="Pfam" id="PF00501">
    <property type="entry name" value="AMP-binding"/>
    <property type="match status" value="1"/>
</dbReference>
<dbReference type="InterPro" id="IPR000873">
    <property type="entry name" value="AMP-dep_synth/lig_dom"/>
</dbReference>
<comment type="similarity">
    <text evidence="2">Belongs to the ATP-dependent AMP-binding enzyme family.</text>
</comment>
<evidence type="ECO:0000256" key="3">
    <source>
        <dbReference type="ARBA" id="ARBA00022450"/>
    </source>
</evidence>
<dbReference type="NCBIfam" id="TIGR01720">
    <property type="entry name" value="NRPS-para261"/>
    <property type="match status" value="1"/>
</dbReference>
<dbReference type="GO" id="GO:0003824">
    <property type="term" value="F:catalytic activity"/>
    <property type="evidence" value="ECO:0007669"/>
    <property type="project" value="InterPro"/>
</dbReference>
<dbReference type="CDD" id="cd19534">
    <property type="entry name" value="E_NRPS"/>
    <property type="match status" value="1"/>
</dbReference>
<dbReference type="Proteomes" id="UP000003922">
    <property type="component" value="Unassembled WGS sequence"/>
</dbReference>
<dbReference type="GO" id="GO:0017000">
    <property type="term" value="P:antibiotic biosynthetic process"/>
    <property type="evidence" value="ECO:0007669"/>
    <property type="project" value="UniProtKB-KW"/>
</dbReference>
<evidence type="ECO:0000256" key="1">
    <source>
        <dbReference type="ARBA" id="ARBA00001957"/>
    </source>
</evidence>
<keyword evidence="5" id="KW-0045">Antibiotic biosynthesis</keyword>
<dbReference type="FunFam" id="3.40.50.980:FF:000001">
    <property type="entry name" value="Non-ribosomal peptide synthetase"/>
    <property type="match status" value="1"/>
</dbReference>
<keyword evidence="9" id="KW-1185">Reference proteome</keyword>
<dbReference type="InterPro" id="IPR036736">
    <property type="entry name" value="ACP-like_sf"/>
</dbReference>
<reference evidence="8" key="1">
    <citation type="submission" date="2004-02" db="EMBL/GenBank/DDBJ databases">
        <authorList>
            <consortium name="DOE Joint Genome Institute"/>
        </authorList>
    </citation>
    <scope>NUCLEOTIDE SEQUENCE [LARGE SCALE GENOMIC DNA]</scope>
    <source>
        <strain evidence="8">WH 8501</strain>
    </source>
</reference>
<dbReference type="InterPro" id="IPR010071">
    <property type="entry name" value="AA_adenyl_dom"/>
</dbReference>
<dbReference type="InterPro" id="IPR009081">
    <property type="entry name" value="PP-bd_ACP"/>
</dbReference>
<organism evidence="8 9">
    <name type="scientific">Crocosphaera watsonii WH 8501</name>
    <dbReference type="NCBI Taxonomy" id="165597"/>
    <lineage>
        <taxon>Bacteria</taxon>
        <taxon>Bacillati</taxon>
        <taxon>Cyanobacteriota</taxon>
        <taxon>Cyanophyceae</taxon>
        <taxon>Oscillatoriophycideae</taxon>
        <taxon>Chroococcales</taxon>
        <taxon>Aphanothecaceae</taxon>
        <taxon>Crocosphaera</taxon>
    </lineage>
</organism>
<dbReference type="NCBIfam" id="TIGR01733">
    <property type="entry name" value="AA-adenyl-dom"/>
    <property type="match status" value="1"/>
</dbReference>
<comment type="caution">
    <text evidence="8">The sequence shown here is derived from an EMBL/GenBank/DDBJ whole genome shotgun (WGS) entry which is preliminary data.</text>
</comment>
<dbReference type="SMART" id="SM00823">
    <property type="entry name" value="PKS_PP"/>
    <property type="match status" value="1"/>
</dbReference>
<dbReference type="InterPro" id="IPR006162">
    <property type="entry name" value="Ppantetheine_attach_site"/>
</dbReference>
<dbReference type="PANTHER" id="PTHR45398:SF1">
    <property type="entry name" value="ENZYME, PUTATIVE (JCVI)-RELATED"/>
    <property type="match status" value="1"/>
</dbReference>
<dbReference type="PANTHER" id="PTHR45398">
    <property type="match status" value="1"/>
</dbReference>
<feature type="domain" description="Carrier" evidence="7">
    <location>
        <begin position="960"/>
        <end position="1034"/>
    </location>
</feature>
<dbReference type="KEGG" id="cwa:CwatDRAFT_3595"/>
<dbReference type="FunFam" id="1.10.1200.10:FF:000005">
    <property type="entry name" value="Nonribosomal peptide synthetase 1"/>
    <property type="match status" value="1"/>
</dbReference>
<dbReference type="Gene3D" id="3.30.559.10">
    <property type="entry name" value="Chloramphenicol acetyltransferase-like domain"/>
    <property type="match status" value="2"/>
</dbReference>
<dbReference type="RefSeq" id="WP_007305678.1">
    <property type="nucleotide sequence ID" value="NZ_AADV02000020.1"/>
</dbReference>
<evidence type="ECO:0000256" key="2">
    <source>
        <dbReference type="ARBA" id="ARBA00006432"/>
    </source>
</evidence>
<evidence type="ECO:0000313" key="8">
    <source>
        <dbReference type="EMBL" id="EAM50633.1"/>
    </source>
</evidence>
<dbReference type="CDD" id="cd05930">
    <property type="entry name" value="A_NRPS"/>
    <property type="match status" value="1"/>
</dbReference>
<dbReference type="Gene3D" id="3.40.50.980">
    <property type="match status" value="2"/>
</dbReference>
<gene>
    <name evidence="8" type="ORF">CwatDRAFT_3595</name>
</gene>
<dbReference type="Pfam" id="PF13193">
    <property type="entry name" value="AMP-binding_C"/>
    <property type="match status" value="1"/>
</dbReference>
<dbReference type="Gene3D" id="1.10.1200.10">
    <property type="entry name" value="ACP-like"/>
    <property type="match status" value="1"/>
</dbReference>
<dbReference type="GO" id="GO:0043041">
    <property type="term" value="P:amino acid activation for nonribosomal peptide biosynthetic process"/>
    <property type="evidence" value="ECO:0007669"/>
    <property type="project" value="UniProtKB-ARBA"/>
</dbReference>
<dbReference type="Gene3D" id="3.30.559.30">
    <property type="entry name" value="Nonribosomal peptide synthetase, condensation domain"/>
    <property type="match status" value="2"/>
</dbReference>
<evidence type="ECO:0000256" key="5">
    <source>
        <dbReference type="ARBA" id="ARBA00023194"/>
    </source>
</evidence>
<dbReference type="SUPFAM" id="SSF52777">
    <property type="entry name" value="CoA-dependent acyltransferases"/>
    <property type="match status" value="4"/>
</dbReference>
<dbReference type="SUPFAM" id="SSF47336">
    <property type="entry name" value="ACP-like"/>
    <property type="match status" value="1"/>
</dbReference>
<reference evidence="8" key="2">
    <citation type="submission" date="2005-06" db="EMBL/GenBank/DDBJ databases">
        <title>Sequencing of the draft genome and assembly of Crocosphaera watsonii WH 8501.</title>
        <authorList>
            <consortium name="US DOE Joint Genome Institute (JGI-PGF)"/>
            <person name="Copeland A."/>
            <person name="Lucas S."/>
            <person name="Lapidus A."/>
            <person name="Barry K."/>
            <person name="Detter C."/>
            <person name="Glavina T."/>
            <person name="Hammon N."/>
            <person name="Israni S."/>
            <person name="Pitluck S."/>
            <person name="Richardson P."/>
        </authorList>
    </citation>
    <scope>NUCLEOTIDE SEQUENCE [LARGE SCALE GENOMIC DNA]</scope>
    <source>
        <strain evidence="8">WH 8501</strain>
    </source>
</reference>
<dbReference type="InterPro" id="IPR020806">
    <property type="entry name" value="PKS_PP-bd"/>
</dbReference>
<dbReference type="OrthoDB" id="9757538at2"/>
<dbReference type="PROSITE" id="PS00012">
    <property type="entry name" value="PHOSPHOPANTETHEINE"/>
    <property type="match status" value="1"/>
</dbReference>
<dbReference type="FunFam" id="3.30.300.30:FF:000010">
    <property type="entry name" value="Enterobactin synthetase component F"/>
    <property type="match status" value="1"/>
</dbReference>
<evidence type="ECO:0000256" key="4">
    <source>
        <dbReference type="ARBA" id="ARBA00022553"/>
    </source>
</evidence>
<reference evidence="8" key="3">
    <citation type="submission" date="2016-12" db="EMBL/GenBank/DDBJ databases">
        <title>Annotation of the draft genome assembly of Crocosphaera watsonii WH 8501.</title>
        <authorList>
            <consortium name="US DOE Joint Genome Institute (JGI-ORNL)"/>
            <person name="Larimer F."/>
            <person name="Land M."/>
        </authorList>
    </citation>
    <scope>NUCLEOTIDE SEQUENCE</scope>
    <source>
        <strain evidence="8">WH 8501</strain>
    </source>
</reference>
<dbReference type="PROSITE" id="PS00455">
    <property type="entry name" value="AMP_BINDING"/>
    <property type="match status" value="1"/>
</dbReference>
<dbReference type="InterPro" id="IPR023213">
    <property type="entry name" value="CAT-like_dom_sf"/>
</dbReference>